<dbReference type="AlphaFoldDB" id="A0AB34KYH8"/>
<feature type="domain" description="2EXR" evidence="2">
    <location>
        <begin position="40"/>
        <end position="100"/>
    </location>
</feature>
<gene>
    <name evidence="3" type="ORF">WHR41_02694</name>
</gene>
<keyword evidence="4" id="KW-1185">Reference proteome</keyword>
<evidence type="ECO:0000256" key="1">
    <source>
        <dbReference type="SAM" id="MobiDB-lite"/>
    </source>
</evidence>
<sequence>MAFLDTADSKHAAPSDAVSSTAGGKSHEKKTGSSDSPIFRLPAEIRNMIWQYVVDGHGKIIRVGRKKKDARTQQRDRLALALTCRQVQNEAYLMYYACNTFVLRARHRSHCFRVIEPAANWLYELLEEEREALGKVVICCKTDVPLLLMQHAWSFAEALGMGFGFKVVGKLDKEVEEKKAHMGIERTVKRMVESWDCEHGKDCSGSHFELARPKPKAKGSEKKRL</sequence>
<dbReference type="InterPro" id="IPR038883">
    <property type="entry name" value="AN11006-like"/>
</dbReference>
<dbReference type="InterPro" id="IPR045518">
    <property type="entry name" value="2EXR"/>
</dbReference>
<evidence type="ECO:0000313" key="4">
    <source>
        <dbReference type="Proteomes" id="UP000803884"/>
    </source>
</evidence>
<dbReference type="Pfam" id="PF20150">
    <property type="entry name" value="2EXR"/>
    <property type="match status" value="1"/>
</dbReference>
<evidence type="ECO:0000313" key="3">
    <source>
        <dbReference type="EMBL" id="KAL1588620.1"/>
    </source>
</evidence>
<dbReference type="Proteomes" id="UP000803884">
    <property type="component" value="Unassembled WGS sequence"/>
</dbReference>
<evidence type="ECO:0000259" key="2">
    <source>
        <dbReference type="Pfam" id="PF20150"/>
    </source>
</evidence>
<dbReference type="PANTHER" id="PTHR42085:SF1">
    <property type="entry name" value="F-BOX DOMAIN-CONTAINING PROTEIN"/>
    <property type="match status" value="1"/>
</dbReference>
<feature type="region of interest" description="Disordered" evidence="1">
    <location>
        <begin position="1"/>
        <end position="35"/>
    </location>
</feature>
<dbReference type="GeneID" id="96004138"/>
<proteinExistence type="predicted"/>
<reference evidence="3 4" key="1">
    <citation type="journal article" date="2020" name="Microbiol. Resour. Announc.">
        <title>Draft Genome Sequence of a Cladosporium Species Isolated from the Mesophotic Ascidian Didemnum maculosum.</title>
        <authorList>
            <person name="Gioti A."/>
            <person name="Siaperas R."/>
            <person name="Nikolaivits E."/>
            <person name="Le Goff G."/>
            <person name="Ouazzani J."/>
            <person name="Kotoulas G."/>
            <person name="Topakas E."/>
        </authorList>
    </citation>
    <scope>NUCLEOTIDE SEQUENCE [LARGE SCALE GENOMIC DNA]</scope>
    <source>
        <strain evidence="3 4">TM138-S3</strain>
    </source>
</reference>
<dbReference type="EMBL" id="JAAQHG020000006">
    <property type="protein sequence ID" value="KAL1588620.1"/>
    <property type="molecule type" value="Genomic_DNA"/>
</dbReference>
<accession>A0AB34KYH8</accession>
<protein>
    <recommendedName>
        <fullName evidence="2">2EXR domain-containing protein</fullName>
    </recommendedName>
</protein>
<organism evidence="3 4">
    <name type="scientific">Cladosporium halotolerans</name>
    <dbReference type="NCBI Taxonomy" id="1052096"/>
    <lineage>
        <taxon>Eukaryota</taxon>
        <taxon>Fungi</taxon>
        <taxon>Dikarya</taxon>
        <taxon>Ascomycota</taxon>
        <taxon>Pezizomycotina</taxon>
        <taxon>Dothideomycetes</taxon>
        <taxon>Dothideomycetidae</taxon>
        <taxon>Cladosporiales</taxon>
        <taxon>Cladosporiaceae</taxon>
        <taxon>Cladosporium</taxon>
    </lineage>
</organism>
<dbReference type="PANTHER" id="PTHR42085">
    <property type="entry name" value="F-BOX DOMAIN-CONTAINING PROTEIN"/>
    <property type="match status" value="1"/>
</dbReference>
<dbReference type="RefSeq" id="XP_069231725.1">
    <property type="nucleotide sequence ID" value="XM_069371300.1"/>
</dbReference>
<name>A0AB34KYH8_9PEZI</name>
<comment type="caution">
    <text evidence="3">The sequence shown here is derived from an EMBL/GenBank/DDBJ whole genome shotgun (WGS) entry which is preliminary data.</text>
</comment>